<reference evidence="1" key="1">
    <citation type="submission" date="2021-04" db="EMBL/GenBank/DDBJ databases">
        <title>Draft genome of Fusarium avenaceum strain F156N33, isolated from an atmospheric sample in Virginia.</title>
        <authorList>
            <person name="Yang S."/>
            <person name="Vinatzer B.A."/>
            <person name="Coleman J."/>
        </authorList>
    </citation>
    <scope>NUCLEOTIDE SEQUENCE</scope>
    <source>
        <strain evidence="1">F156N33</strain>
    </source>
</reference>
<dbReference type="EMBL" id="JAGPUO010000019">
    <property type="protein sequence ID" value="KAG5656934.1"/>
    <property type="molecule type" value="Genomic_DNA"/>
</dbReference>
<accession>A0A9P7GU81</accession>
<dbReference type="SUPFAM" id="SSF58100">
    <property type="entry name" value="Bacterial hemolysins"/>
    <property type="match status" value="1"/>
</dbReference>
<gene>
    <name evidence="1" type="ORF">KAF25_011103</name>
</gene>
<sequence>MVSTSWDPQAGAELKFKNALQSIKGLTQKATELVPGSNPAREKEFLLNARGYQDIQAYLSAAIALPATESDFSRTFISKSSSAKIDDVDNGVVPFLQKTTKEVQNRCLKFRDSDLSEMVNVASDVKAFASQAQKYLSESGRISIKAKLKIIYDPKYKDGTSDDEMKDAIASIKLVLESLAKNSRLKEERIDKSVKKIETFLLGTRGDQTNVQFIQQLFWTGPVVDVTTKKEIKEHNGVKVESYSKYLDAEYTRISQDVQQKIKDKEEELRDNRLKLGVWLGAGWVLFPIWGLVLPAAIATQVDIAKELEVLMEQRKSASREASEVQNLIGTTATMEKQFSLLLQGMEKALAALKELQTMFNSQAHSFDSAAMSCTDALDALDESWATRKEWLEEWVDTTTEEWKHIAEAIQKFMDYKDITIAPA</sequence>
<comment type="caution">
    <text evidence="1">The sequence shown here is derived from an EMBL/GenBank/DDBJ whole genome shotgun (WGS) entry which is preliminary data.</text>
</comment>
<dbReference type="AlphaFoldDB" id="A0A9P7GU81"/>
<name>A0A9P7GU81_9HYPO</name>
<evidence type="ECO:0000313" key="1">
    <source>
        <dbReference type="EMBL" id="KAG5656934.1"/>
    </source>
</evidence>
<dbReference type="Proteomes" id="UP000782241">
    <property type="component" value="Unassembled WGS sequence"/>
</dbReference>
<protein>
    <submittedName>
        <fullName evidence="1">Uncharacterized protein</fullName>
    </submittedName>
</protein>
<proteinExistence type="predicted"/>
<evidence type="ECO:0000313" key="2">
    <source>
        <dbReference type="Proteomes" id="UP000782241"/>
    </source>
</evidence>
<dbReference type="CDD" id="cd22656">
    <property type="entry name" value="ClyA_Cry6Aa-like"/>
    <property type="match status" value="1"/>
</dbReference>
<keyword evidence="2" id="KW-1185">Reference proteome</keyword>
<dbReference type="Gene3D" id="1.20.1170.10">
    <property type="match status" value="1"/>
</dbReference>
<organism evidence="1 2">
    <name type="scientific">Fusarium avenaceum</name>
    <dbReference type="NCBI Taxonomy" id="40199"/>
    <lineage>
        <taxon>Eukaryota</taxon>
        <taxon>Fungi</taxon>
        <taxon>Dikarya</taxon>
        <taxon>Ascomycota</taxon>
        <taxon>Pezizomycotina</taxon>
        <taxon>Sordariomycetes</taxon>
        <taxon>Hypocreomycetidae</taxon>
        <taxon>Hypocreales</taxon>
        <taxon>Nectriaceae</taxon>
        <taxon>Fusarium</taxon>
        <taxon>Fusarium tricinctum species complex</taxon>
    </lineage>
</organism>